<gene>
    <name evidence="1" type="ORF">K488DRAFT_76982</name>
</gene>
<evidence type="ECO:0000313" key="1">
    <source>
        <dbReference type="EMBL" id="KAI0034850.1"/>
    </source>
</evidence>
<comment type="caution">
    <text evidence="1">The sequence shown here is derived from an EMBL/GenBank/DDBJ whole genome shotgun (WGS) entry which is preliminary data.</text>
</comment>
<reference evidence="1" key="2">
    <citation type="journal article" date="2022" name="New Phytol.">
        <title>Evolutionary transition to the ectomycorrhizal habit in the genomes of a hyperdiverse lineage of mushroom-forming fungi.</title>
        <authorList>
            <person name="Looney B."/>
            <person name="Miyauchi S."/>
            <person name="Morin E."/>
            <person name="Drula E."/>
            <person name="Courty P.E."/>
            <person name="Kohler A."/>
            <person name="Kuo A."/>
            <person name="LaButti K."/>
            <person name="Pangilinan J."/>
            <person name="Lipzen A."/>
            <person name="Riley R."/>
            <person name="Andreopoulos W."/>
            <person name="He G."/>
            <person name="Johnson J."/>
            <person name="Nolan M."/>
            <person name="Tritt A."/>
            <person name="Barry K.W."/>
            <person name="Grigoriev I.V."/>
            <person name="Nagy L.G."/>
            <person name="Hibbett D."/>
            <person name="Henrissat B."/>
            <person name="Matheny P.B."/>
            <person name="Labbe J."/>
            <person name="Martin F.M."/>
        </authorList>
    </citation>
    <scope>NUCLEOTIDE SEQUENCE</scope>
    <source>
        <strain evidence="1">EC-137</strain>
    </source>
</reference>
<dbReference type="EMBL" id="MU273493">
    <property type="protein sequence ID" value="KAI0034850.1"/>
    <property type="molecule type" value="Genomic_DNA"/>
</dbReference>
<reference evidence="1" key="1">
    <citation type="submission" date="2021-02" db="EMBL/GenBank/DDBJ databases">
        <authorList>
            <consortium name="DOE Joint Genome Institute"/>
            <person name="Ahrendt S."/>
            <person name="Looney B.P."/>
            <person name="Miyauchi S."/>
            <person name="Morin E."/>
            <person name="Drula E."/>
            <person name="Courty P.E."/>
            <person name="Chicoki N."/>
            <person name="Fauchery L."/>
            <person name="Kohler A."/>
            <person name="Kuo A."/>
            <person name="Labutti K."/>
            <person name="Pangilinan J."/>
            <person name="Lipzen A."/>
            <person name="Riley R."/>
            <person name="Andreopoulos W."/>
            <person name="He G."/>
            <person name="Johnson J."/>
            <person name="Barry K.W."/>
            <person name="Grigoriev I.V."/>
            <person name="Nagy L."/>
            <person name="Hibbett D."/>
            <person name="Henrissat B."/>
            <person name="Matheny P.B."/>
            <person name="Labbe J."/>
            <person name="Martin F."/>
        </authorList>
    </citation>
    <scope>NUCLEOTIDE SEQUENCE</scope>
    <source>
        <strain evidence="1">EC-137</strain>
    </source>
</reference>
<proteinExistence type="predicted"/>
<name>A0ACB8QTA7_9AGAM</name>
<evidence type="ECO:0000313" key="2">
    <source>
        <dbReference type="Proteomes" id="UP000814128"/>
    </source>
</evidence>
<sequence>MSGSIATASSDAALFDMGGTLIDSIAAVEAAWGKVTSDIGVDLKIAVAATYGRRACSDLASLRPNTRASKILSTVQEFQELIFFFADVHRPRAMLMPGVQRPRRAASISILQCSSFSVRFTFVTANGDGDEDIPLLDHEQTKVSFVNMEAWQIKAYEVVHSVRILPGVCRMLYSIPGNRCAIAMLGGKTYGKQFASIRHVRSHMYMSISRMPDASASFLPPSRSPLTTRISRPQDWQAESGLIPRSGCLGYNVRRYVVLEDSPVGVHAGPAVGAIVIAVCASHSHEQISTCGAHFVVGDMKRVLCVVEKDGSECLEFTIEVQEGEQELLSL</sequence>
<keyword evidence="2" id="KW-1185">Reference proteome</keyword>
<organism evidence="1 2">
    <name type="scientific">Vararia minispora EC-137</name>
    <dbReference type="NCBI Taxonomy" id="1314806"/>
    <lineage>
        <taxon>Eukaryota</taxon>
        <taxon>Fungi</taxon>
        <taxon>Dikarya</taxon>
        <taxon>Basidiomycota</taxon>
        <taxon>Agaricomycotina</taxon>
        <taxon>Agaricomycetes</taxon>
        <taxon>Russulales</taxon>
        <taxon>Lachnocladiaceae</taxon>
        <taxon>Vararia</taxon>
    </lineage>
</organism>
<dbReference type="Proteomes" id="UP000814128">
    <property type="component" value="Unassembled WGS sequence"/>
</dbReference>
<protein>
    <submittedName>
        <fullName evidence="1">Uncharacterized protein</fullName>
    </submittedName>
</protein>
<accession>A0ACB8QTA7</accession>